<evidence type="ECO:0000313" key="3">
    <source>
        <dbReference type="Proteomes" id="UP000824782"/>
    </source>
</evidence>
<feature type="transmembrane region" description="Helical" evidence="1">
    <location>
        <begin position="97"/>
        <end position="121"/>
    </location>
</feature>
<accession>A0AAV7CBN7</accession>
<dbReference type="EMBL" id="WNYA01000003">
    <property type="protein sequence ID" value="KAG8582281.1"/>
    <property type="molecule type" value="Genomic_DNA"/>
</dbReference>
<evidence type="ECO:0000256" key="1">
    <source>
        <dbReference type="SAM" id="Phobius"/>
    </source>
</evidence>
<gene>
    <name evidence="2" type="ORF">GDO81_007988</name>
</gene>
<name>A0AAV7CBN7_ENGPU</name>
<protein>
    <submittedName>
        <fullName evidence="2">Uncharacterized protein</fullName>
    </submittedName>
</protein>
<keyword evidence="1" id="KW-0812">Transmembrane</keyword>
<dbReference type="Proteomes" id="UP000824782">
    <property type="component" value="Unassembled WGS sequence"/>
</dbReference>
<proteinExistence type="predicted"/>
<keyword evidence="3" id="KW-1185">Reference proteome</keyword>
<keyword evidence="1" id="KW-1133">Transmembrane helix</keyword>
<dbReference type="AlphaFoldDB" id="A0AAV7CBN7"/>
<comment type="caution">
    <text evidence="2">The sequence shown here is derived from an EMBL/GenBank/DDBJ whole genome shotgun (WGS) entry which is preliminary data.</text>
</comment>
<keyword evidence="1" id="KW-0472">Membrane</keyword>
<organism evidence="2 3">
    <name type="scientific">Engystomops pustulosus</name>
    <name type="common">Tungara frog</name>
    <name type="synonym">Physalaemus pustulosus</name>
    <dbReference type="NCBI Taxonomy" id="76066"/>
    <lineage>
        <taxon>Eukaryota</taxon>
        <taxon>Metazoa</taxon>
        <taxon>Chordata</taxon>
        <taxon>Craniata</taxon>
        <taxon>Vertebrata</taxon>
        <taxon>Euteleostomi</taxon>
        <taxon>Amphibia</taxon>
        <taxon>Batrachia</taxon>
        <taxon>Anura</taxon>
        <taxon>Neobatrachia</taxon>
        <taxon>Hyloidea</taxon>
        <taxon>Leptodactylidae</taxon>
        <taxon>Leiuperinae</taxon>
        <taxon>Engystomops</taxon>
    </lineage>
</organism>
<evidence type="ECO:0000313" key="2">
    <source>
        <dbReference type="EMBL" id="KAG8582281.1"/>
    </source>
</evidence>
<reference evidence="2" key="1">
    <citation type="thesis" date="2020" institute="ProQuest LLC" country="789 East Eisenhower Parkway, Ann Arbor, MI, USA">
        <title>Comparative Genomics and Chromosome Evolution.</title>
        <authorList>
            <person name="Mudd A.B."/>
        </authorList>
    </citation>
    <scope>NUCLEOTIDE SEQUENCE</scope>
    <source>
        <strain evidence="2">237g6f4</strain>
        <tissue evidence="2">Blood</tissue>
    </source>
</reference>
<sequence length="149" mass="16787">MTIGSHPALHHPRVLYAGKQPMDTKVDTFWTSPTLDEHWTIGHLWGLWTQPKRQRSRMGPGHVQTEAWTLWPSGNNGIFVPSIFCRLEAHAAPTRHILMFVSPVGIVLVLPKLSGCLYLYVWTDFLLRGGREGVTLPCAHDSVLRVSLL</sequence>